<evidence type="ECO:0000256" key="1">
    <source>
        <dbReference type="SAM" id="Coils"/>
    </source>
</evidence>
<evidence type="ECO:0000313" key="3">
    <source>
        <dbReference type="Proteomes" id="UP001257627"/>
    </source>
</evidence>
<comment type="caution">
    <text evidence="2">The sequence shown here is derived from an EMBL/GenBank/DDBJ whole genome shotgun (WGS) entry which is preliminary data.</text>
</comment>
<feature type="coiled-coil region" evidence="1">
    <location>
        <begin position="5"/>
        <end position="39"/>
    </location>
</feature>
<accession>A0ABU3V1G5</accession>
<protein>
    <submittedName>
        <fullName evidence="2">Uncharacterized protein</fullName>
    </submittedName>
</protein>
<sequence>MPSVMGLLEEREAAARVRVEELRAEVDRVLAELGAAEAVLERRVIARVELAEVLAAPGDPVAVCVQEAPDPDPALVAAAARVPVAGSIVPRFGEGMTVQALAPDYRRIVELLESAPCGGEGVSAKELTAGLALEMVPAKVEGVRCKAKRLAERGWLTALPSGRFTPGRSTVTAVAVAGRPAGQGGG</sequence>
<keyword evidence="3" id="KW-1185">Reference proteome</keyword>
<keyword evidence="1" id="KW-0175">Coiled coil</keyword>
<dbReference type="Proteomes" id="UP001257627">
    <property type="component" value="Unassembled WGS sequence"/>
</dbReference>
<dbReference type="EMBL" id="JARAKF010000001">
    <property type="protein sequence ID" value="MDU8999994.1"/>
    <property type="molecule type" value="Genomic_DNA"/>
</dbReference>
<gene>
    <name evidence="2" type="ORF">PU648_48310</name>
</gene>
<proteinExistence type="predicted"/>
<dbReference type="RefSeq" id="WP_316736691.1">
    <property type="nucleotide sequence ID" value="NZ_JARAKF010000001.1"/>
</dbReference>
<organism evidence="2 3">
    <name type="scientific">Streptomyces mirabilis</name>
    <dbReference type="NCBI Taxonomy" id="68239"/>
    <lineage>
        <taxon>Bacteria</taxon>
        <taxon>Bacillati</taxon>
        <taxon>Actinomycetota</taxon>
        <taxon>Actinomycetes</taxon>
        <taxon>Kitasatosporales</taxon>
        <taxon>Streptomycetaceae</taxon>
        <taxon>Streptomyces</taxon>
    </lineage>
</organism>
<name>A0ABU3V1G5_9ACTN</name>
<reference evidence="2 3" key="1">
    <citation type="submission" date="2023-02" db="EMBL/GenBank/DDBJ databases">
        <authorList>
            <person name="Maleckis M."/>
        </authorList>
    </citation>
    <scope>NUCLEOTIDE SEQUENCE [LARGE SCALE GENOMIC DNA]</scope>
    <source>
        <strain evidence="2 3">P8-A2</strain>
    </source>
</reference>
<evidence type="ECO:0000313" key="2">
    <source>
        <dbReference type="EMBL" id="MDU8999994.1"/>
    </source>
</evidence>